<reference evidence="5 6" key="1">
    <citation type="submission" date="2019-06" db="EMBL/GenBank/DDBJ databases">
        <title>Whole genome sequence for Cellvibrionaceae sp. R142.</title>
        <authorList>
            <person name="Wang G."/>
        </authorList>
    </citation>
    <scope>NUCLEOTIDE SEQUENCE [LARGE SCALE GENOMIC DNA]</scope>
    <source>
        <strain evidence="5 6">R142</strain>
    </source>
</reference>
<feature type="domain" description="GGDEF" evidence="4">
    <location>
        <begin position="266"/>
        <end position="398"/>
    </location>
</feature>
<dbReference type="Gene3D" id="3.20.20.450">
    <property type="entry name" value="EAL domain"/>
    <property type="match status" value="1"/>
</dbReference>
<proteinExistence type="predicted"/>
<dbReference type="PROSITE" id="PS50885">
    <property type="entry name" value="HAMP"/>
    <property type="match status" value="1"/>
</dbReference>
<dbReference type="InterPro" id="IPR032244">
    <property type="entry name" value="LapD_MoxY_N"/>
</dbReference>
<dbReference type="Gene3D" id="6.10.340.10">
    <property type="match status" value="1"/>
</dbReference>
<feature type="transmembrane region" description="Helical" evidence="1">
    <location>
        <begin position="6"/>
        <end position="29"/>
    </location>
</feature>
<gene>
    <name evidence="5" type="ORF">FKG94_18905</name>
</gene>
<dbReference type="InterPro" id="IPR000160">
    <property type="entry name" value="GGDEF_dom"/>
</dbReference>
<dbReference type="AlphaFoldDB" id="A0A545T3D2"/>
<keyword evidence="6" id="KW-1185">Reference proteome</keyword>
<dbReference type="SMART" id="SM00304">
    <property type="entry name" value="HAMP"/>
    <property type="match status" value="1"/>
</dbReference>
<sequence>MTLLRQLIIAITFLITCLLAGNLVVSVFNTRTYFYEQMRSLAEDTATSLGFTISHAAQEKDLAQINSMVDVIFDRGYYRRIVYLNLDGEAVVERGRPINIEGVPRWFVDFVKLPEPSGRAEVLSGWYRLGEVIVVGHPGYAYRDLWRVSREQFWLFVFTAVLSYGLAGLGLRLLLRPLRRVENQAEAICRREFPVQDKLPRTRELRRMVVAMNRMVKKTQAMFQEQVELSETLRRQAYLDPVTQLSNRRDFDARLEAYINAETGGSSGLLLLINIGNLQAFNDQFGRATGDQCLLELALALREYTGDYSKAILSRRGGADFCVFLPGLHREEVKQSVEQLHTTLRNLSWFDRQYGLRLHLGAAFAATVGPDHQLLSEADAALRQAQHRAVGWRLFTPPPGQRDLRARAAGQWRELLQEVLQERALLLHYQPVVDLNGHPVCVEVLCRLRDDGRILNAGVFLPMAERFNLSVAFDKLILELLLAQPHEDTAIDYCVNLSPRSIQDQGFRRWLGEFLRRHGRFAGRIVFEVPEQTLSLAEPAVREISALLQQCGAALSLDHFGAGGSNFSYLQSLHLKMLKIDRCFIQSIEQSADNQFFVKSLVQIAHSCDVRIFAEGVESAAEWQALSALGVDGGQGYHLGRPKQSIDGARAPGD</sequence>
<protein>
    <submittedName>
        <fullName evidence="5">EAL domain-containing protein</fullName>
    </submittedName>
</protein>
<dbReference type="GO" id="GO:0007165">
    <property type="term" value="P:signal transduction"/>
    <property type="evidence" value="ECO:0007669"/>
    <property type="project" value="InterPro"/>
</dbReference>
<feature type="domain" description="HAMP" evidence="3">
    <location>
        <begin position="172"/>
        <end position="224"/>
    </location>
</feature>
<dbReference type="InterPro" id="IPR001633">
    <property type="entry name" value="EAL_dom"/>
</dbReference>
<dbReference type="InterPro" id="IPR043128">
    <property type="entry name" value="Rev_trsase/Diguanyl_cyclase"/>
</dbReference>
<dbReference type="SMART" id="SM00267">
    <property type="entry name" value="GGDEF"/>
    <property type="match status" value="1"/>
</dbReference>
<feature type="domain" description="EAL" evidence="2">
    <location>
        <begin position="409"/>
        <end position="654"/>
    </location>
</feature>
<dbReference type="InterPro" id="IPR035919">
    <property type="entry name" value="EAL_sf"/>
</dbReference>
<accession>A0A545T3D2</accession>
<dbReference type="Proteomes" id="UP000319732">
    <property type="component" value="Unassembled WGS sequence"/>
</dbReference>
<dbReference type="InterPro" id="IPR003660">
    <property type="entry name" value="HAMP_dom"/>
</dbReference>
<dbReference type="PANTHER" id="PTHR33121:SF32">
    <property type="entry name" value="RNASE E SPECIFICITY FACTOR CSRD"/>
    <property type="match status" value="1"/>
</dbReference>
<dbReference type="InterPro" id="IPR050706">
    <property type="entry name" value="Cyclic-di-GMP_PDE-like"/>
</dbReference>
<dbReference type="Gene3D" id="6.20.270.20">
    <property type="entry name" value="LapD/MoxY periplasmic domain"/>
    <property type="match status" value="1"/>
</dbReference>
<keyword evidence="1" id="KW-0472">Membrane</keyword>
<dbReference type="Pfam" id="PF00563">
    <property type="entry name" value="EAL"/>
    <property type="match status" value="1"/>
</dbReference>
<dbReference type="RefSeq" id="WP_142928499.1">
    <property type="nucleotide sequence ID" value="NZ_ML660099.1"/>
</dbReference>
<dbReference type="Gene3D" id="3.30.70.270">
    <property type="match status" value="1"/>
</dbReference>
<dbReference type="PROSITE" id="PS50887">
    <property type="entry name" value="GGDEF"/>
    <property type="match status" value="1"/>
</dbReference>
<evidence type="ECO:0000313" key="6">
    <source>
        <dbReference type="Proteomes" id="UP000319732"/>
    </source>
</evidence>
<evidence type="ECO:0000256" key="1">
    <source>
        <dbReference type="SAM" id="Phobius"/>
    </source>
</evidence>
<feature type="transmembrane region" description="Helical" evidence="1">
    <location>
        <begin position="153"/>
        <end position="175"/>
    </location>
</feature>
<evidence type="ECO:0000259" key="3">
    <source>
        <dbReference type="PROSITE" id="PS50885"/>
    </source>
</evidence>
<keyword evidence="1" id="KW-1133">Transmembrane helix</keyword>
<dbReference type="InterPro" id="IPR042461">
    <property type="entry name" value="LapD_MoxY_peri_C"/>
</dbReference>
<evidence type="ECO:0000313" key="5">
    <source>
        <dbReference type="EMBL" id="TQV71723.1"/>
    </source>
</evidence>
<dbReference type="Gene3D" id="3.30.110.200">
    <property type="match status" value="1"/>
</dbReference>
<dbReference type="PANTHER" id="PTHR33121">
    <property type="entry name" value="CYCLIC DI-GMP PHOSPHODIESTERASE PDEF"/>
    <property type="match status" value="1"/>
</dbReference>
<dbReference type="SUPFAM" id="SSF55073">
    <property type="entry name" value="Nucleotide cyclase"/>
    <property type="match status" value="1"/>
</dbReference>
<dbReference type="GO" id="GO:0016020">
    <property type="term" value="C:membrane"/>
    <property type="evidence" value="ECO:0007669"/>
    <property type="project" value="InterPro"/>
</dbReference>
<dbReference type="EMBL" id="VHSG01000020">
    <property type="protein sequence ID" value="TQV71723.1"/>
    <property type="molecule type" value="Genomic_DNA"/>
</dbReference>
<dbReference type="Pfam" id="PF16448">
    <property type="entry name" value="LapD_MoxY_N"/>
    <property type="match status" value="1"/>
</dbReference>
<evidence type="ECO:0000259" key="4">
    <source>
        <dbReference type="PROSITE" id="PS50887"/>
    </source>
</evidence>
<dbReference type="GO" id="GO:0071111">
    <property type="term" value="F:cyclic-guanylate-specific phosphodiesterase activity"/>
    <property type="evidence" value="ECO:0007669"/>
    <property type="project" value="InterPro"/>
</dbReference>
<comment type="caution">
    <text evidence="5">The sequence shown here is derived from an EMBL/GenBank/DDBJ whole genome shotgun (WGS) entry which is preliminary data.</text>
</comment>
<dbReference type="InterPro" id="IPR029787">
    <property type="entry name" value="Nucleotide_cyclase"/>
</dbReference>
<dbReference type="NCBIfam" id="TIGR00254">
    <property type="entry name" value="GGDEF"/>
    <property type="match status" value="1"/>
</dbReference>
<dbReference type="OrthoDB" id="5894408at2"/>
<keyword evidence="1" id="KW-0812">Transmembrane</keyword>
<dbReference type="CDD" id="cd01948">
    <property type="entry name" value="EAL"/>
    <property type="match status" value="1"/>
</dbReference>
<dbReference type="SUPFAM" id="SSF141868">
    <property type="entry name" value="EAL domain-like"/>
    <property type="match status" value="1"/>
</dbReference>
<dbReference type="Pfam" id="PF00990">
    <property type="entry name" value="GGDEF"/>
    <property type="match status" value="1"/>
</dbReference>
<name>A0A545T3D2_9GAMM</name>
<organism evidence="5 6">
    <name type="scientific">Exilibacterium tricleocarpae</name>
    <dbReference type="NCBI Taxonomy" id="2591008"/>
    <lineage>
        <taxon>Bacteria</taxon>
        <taxon>Pseudomonadati</taxon>
        <taxon>Pseudomonadota</taxon>
        <taxon>Gammaproteobacteria</taxon>
        <taxon>Cellvibrionales</taxon>
        <taxon>Cellvibrionaceae</taxon>
        <taxon>Exilibacterium</taxon>
    </lineage>
</organism>
<evidence type="ECO:0000259" key="2">
    <source>
        <dbReference type="PROSITE" id="PS50883"/>
    </source>
</evidence>
<dbReference type="SMART" id="SM00052">
    <property type="entry name" value="EAL"/>
    <property type="match status" value="1"/>
</dbReference>
<dbReference type="PROSITE" id="PS50883">
    <property type="entry name" value="EAL"/>
    <property type="match status" value="1"/>
</dbReference>